<dbReference type="InterPro" id="IPR039961">
    <property type="entry name" value="Nuo9.5"/>
</dbReference>
<protein>
    <recommendedName>
        <fullName evidence="4">NADH-ubiquinone oxidoreductase 9.5 kDa subunit</fullName>
    </recommendedName>
</protein>
<sequence length="79" mass="9101">MVGEYPVYYKQPIRWFRYHAHTRPHVFFACAVAGLAPVFIFVVTPLRKTFLYGDSPALPIHGYPLPNRARDTTLTGYDD</sequence>
<proteinExistence type="predicted"/>
<keyword evidence="1" id="KW-0472">Membrane</keyword>
<dbReference type="CDD" id="cd22903">
    <property type="entry name" value="NI9M"/>
    <property type="match status" value="1"/>
</dbReference>
<reference evidence="2" key="2">
    <citation type="submission" date="2014-02" db="EMBL/GenBank/DDBJ databases">
        <title>Complete DNA sequence of /Kuraishia capsulata/ illustrates novel genomic features among budding yeasts (/Saccharomycotina/).</title>
        <authorList>
            <person name="Morales L."/>
            <person name="Noel B."/>
            <person name="Porcel B."/>
            <person name="Marcet-Houben M."/>
            <person name="Hullo M-F."/>
            <person name="Sacerdot C."/>
            <person name="Tekaia F."/>
            <person name="Leh-Louis V."/>
            <person name="Despons L."/>
            <person name="Khanna V."/>
            <person name="Aury J-M."/>
            <person name="Barbe V."/>
            <person name="Couloux A."/>
            <person name="Labadie K."/>
            <person name="Pelletier E."/>
            <person name="Souciet J-L."/>
            <person name="Boekhout T."/>
            <person name="Gabaldon T."/>
            <person name="Wincker P."/>
            <person name="Dujon B."/>
        </authorList>
    </citation>
    <scope>NUCLEOTIDE SEQUENCE</scope>
    <source>
        <strain evidence="2">CBS 1993</strain>
    </source>
</reference>
<reference evidence="2" key="1">
    <citation type="submission" date="2013-12" db="EMBL/GenBank/DDBJ databases">
        <authorList>
            <person name="Genoscope - CEA"/>
        </authorList>
    </citation>
    <scope>NUCLEOTIDE SEQUENCE</scope>
    <source>
        <strain evidence="2">CBS 1993</strain>
    </source>
</reference>
<keyword evidence="3" id="KW-1185">Reference proteome</keyword>
<evidence type="ECO:0008006" key="4">
    <source>
        <dbReference type="Google" id="ProtNLM"/>
    </source>
</evidence>
<dbReference type="GeneID" id="34522215"/>
<dbReference type="STRING" id="1382522.W6MU28"/>
<dbReference type="HOGENOM" id="CLU_166990_1_0_1"/>
<dbReference type="EMBL" id="HG793130">
    <property type="protein sequence ID" value="CDK28837.1"/>
    <property type="molecule type" value="Genomic_DNA"/>
</dbReference>
<gene>
    <name evidence="2" type="ORF">KUCA_T00004822001</name>
</gene>
<keyword evidence="1" id="KW-0812">Transmembrane</keyword>
<dbReference type="OrthoDB" id="2093409at2759"/>
<organism evidence="2 3">
    <name type="scientific">Kuraishia capsulata CBS 1993</name>
    <dbReference type="NCBI Taxonomy" id="1382522"/>
    <lineage>
        <taxon>Eukaryota</taxon>
        <taxon>Fungi</taxon>
        <taxon>Dikarya</taxon>
        <taxon>Ascomycota</taxon>
        <taxon>Saccharomycotina</taxon>
        <taxon>Pichiomycetes</taxon>
        <taxon>Pichiales</taxon>
        <taxon>Pichiaceae</taxon>
        <taxon>Kuraishia</taxon>
    </lineage>
</organism>
<dbReference type="PANTHER" id="PTHR38488">
    <property type="entry name" value="OXIDOREDUCTASE 9.5 KDA SUBUNIT, PUTATIVE (AFU_ORTHOLOGUE AFUA_5G08980)-RELATED"/>
    <property type="match status" value="1"/>
</dbReference>
<dbReference type="PANTHER" id="PTHR38488:SF1">
    <property type="entry name" value="OXIDOREDUCTASE 9.5 KDA SUBUNIT, PUTATIVE (AFU_ORTHOLOGUE AFUA_5G08980)-RELATED"/>
    <property type="match status" value="1"/>
</dbReference>
<accession>W6MU28</accession>
<evidence type="ECO:0000256" key="1">
    <source>
        <dbReference type="SAM" id="Phobius"/>
    </source>
</evidence>
<evidence type="ECO:0000313" key="2">
    <source>
        <dbReference type="EMBL" id="CDK28837.1"/>
    </source>
</evidence>
<evidence type="ECO:0000313" key="3">
    <source>
        <dbReference type="Proteomes" id="UP000019384"/>
    </source>
</evidence>
<dbReference type="RefSeq" id="XP_022460827.1">
    <property type="nucleotide sequence ID" value="XM_022605946.1"/>
</dbReference>
<dbReference type="Proteomes" id="UP000019384">
    <property type="component" value="Unassembled WGS sequence"/>
</dbReference>
<name>W6MU28_9ASCO</name>
<feature type="transmembrane region" description="Helical" evidence="1">
    <location>
        <begin position="26"/>
        <end position="46"/>
    </location>
</feature>
<dbReference type="AlphaFoldDB" id="W6MU28"/>
<keyword evidence="1" id="KW-1133">Transmembrane helix</keyword>